<evidence type="ECO:0000313" key="2">
    <source>
        <dbReference type="Proteomes" id="UP000442694"/>
    </source>
</evidence>
<proteinExistence type="predicted"/>
<organism evidence="1 2">
    <name type="scientific">Fluviispira multicolorata</name>
    <dbReference type="NCBI Taxonomy" id="2654512"/>
    <lineage>
        <taxon>Bacteria</taxon>
        <taxon>Pseudomonadati</taxon>
        <taxon>Bdellovibrionota</taxon>
        <taxon>Oligoflexia</taxon>
        <taxon>Silvanigrellales</taxon>
        <taxon>Silvanigrellaceae</taxon>
        <taxon>Fluviispira</taxon>
    </lineage>
</organism>
<dbReference type="EMBL" id="WFLN01000004">
    <property type="protein sequence ID" value="KAB8033599.1"/>
    <property type="molecule type" value="Genomic_DNA"/>
</dbReference>
<sequence>METGIISMINPQRGMIGVTLSDRTYSAIEILDSIDFNDDLFGQKVYGPLREEGSCDLILKSDSGKFKISAIIQNAEGILNHIIERVGLGCEIYCSREYL</sequence>
<dbReference type="AlphaFoldDB" id="A0A833JF82"/>
<comment type="caution">
    <text evidence="1">The sequence shown here is derived from an EMBL/GenBank/DDBJ whole genome shotgun (WGS) entry which is preliminary data.</text>
</comment>
<gene>
    <name evidence="1" type="ORF">GCL57_02510</name>
</gene>
<evidence type="ECO:0000313" key="1">
    <source>
        <dbReference type="EMBL" id="KAB8033599.1"/>
    </source>
</evidence>
<dbReference type="RefSeq" id="WP_152211685.1">
    <property type="nucleotide sequence ID" value="NZ_WFLN01000004.1"/>
</dbReference>
<reference evidence="1 2" key="1">
    <citation type="submission" date="2019-10" db="EMBL/GenBank/DDBJ databases">
        <title>New genus of Silvanigrellaceae.</title>
        <authorList>
            <person name="Pitt A."/>
            <person name="Hahn M.W."/>
        </authorList>
    </citation>
    <scope>NUCLEOTIDE SEQUENCE [LARGE SCALE GENOMIC DNA]</scope>
    <source>
        <strain evidence="1 2">33A1-SZDP</strain>
    </source>
</reference>
<name>A0A833JF82_9BACT</name>
<accession>A0A833JF82</accession>
<protein>
    <submittedName>
        <fullName evidence="1">Uncharacterized protein</fullName>
    </submittedName>
</protein>
<keyword evidence="2" id="KW-1185">Reference proteome</keyword>
<dbReference type="Proteomes" id="UP000442694">
    <property type="component" value="Unassembled WGS sequence"/>
</dbReference>